<dbReference type="RefSeq" id="WP_165107739.1">
    <property type="nucleotide sequence ID" value="NZ_JAAKYA010000062.1"/>
</dbReference>
<dbReference type="PRINTS" id="PR00095">
    <property type="entry name" value="ANTSNTHASEI"/>
</dbReference>
<gene>
    <name evidence="5" type="primary">pabB</name>
    <name evidence="5" type="ORF">G4L39_09410</name>
</gene>
<dbReference type="InterPro" id="IPR019999">
    <property type="entry name" value="Anth_synth_I-like"/>
</dbReference>
<dbReference type="EC" id="2.6.1.85" evidence="1"/>
<dbReference type="GO" id="GO:0046820">
    <property type="term" value="F:4-amino-4-deoxychorismate synthase activity"/>
    <property type="evidence" value="ECO:0007669"/>
    <property type="project" value="UniProtKB-EC"/>
</dbReference>
<dbReference type="InterPro" id="IPR006805">
    <property type="entry name" value="Anth_synth_I_N"/>
</dbReference>
<name>A0A6M1S2S6_9BACT</name>
<proteinExistence type="predicted"/>
<evidence type="ECO:0000259" key="4">
    <source>
        <dbReference type="Pfam" id="PF04715"/>
    </source>
</evidence>
<keyword evidence="2 5" id="KW-0808">Transferase</keyword>
<organism evidence="5 6">
    <name type="scientific">Limisphaera ngatamarikiensis</name>
    <dbReference type="NCBI Taxonomy" id="1324935"/>
    <lineage>
        <taxon>Bacteria</taxon>
        <taxon>Pseudomonadati</taxon>
        <taxon>Verrucomicrobiota</taxon>
        <taxon>Verrucomicrobiia</taxon>
        <taxon>Limisphaerales</taxon>
        <taxon>Limisphaeraceae</taxon>
        <taxon>Limisphaera</taxon>
    </lineage>
</organism>
<keyword evidence="5" id="KW-0032">Aminotransferase</keyword>
<dbReference type="PANTHER" id="PTHR11236">
    <property type="entry name" value="AMINOBENZOATE/ANTHRANILATE SYNTHASE"/>
    <property type="match status" value="1"/>
</dbReference>
<evidence type="ECO:0000259" key="3">
    <source>
        <dbReference type="Pfam" id="PF00425"/>
    </source>
</evidence>
<evidence type="ECO:0000256" key="1">
    <source>
        <dbReference type="ARBA" id="ARBA00013139"/>
    </source>
</evidence>
<dbReference type="Pfam" id="PF00425">
    <property type="entry name" value="Chorismate_bind"/>
    <property type="match status" value="1"/>
</dbReference>
<feature type="domain" description="Anthranilate synthase component I N-terminal" evidence="4">
    <location>
        <begin position="14"/>
        <end position="154"/>
    </location>
</feature>
<dbReference type="AlphaFoldDB" id="A0A6M1S2S6"/>
<reference evidence="5 6" key="1">
    <citation type="submission" date="2020-02" db="EMBL/GenBank/DDBJ databases">
        <title>Draft genome sequence of Limisphaera ngatamarikiensis NGM72.4T, a thermophilic Verrucomicrobia grouped in subdivision 3.</title>
        <authorList>
            <person name="Carere C.R."/>
            <person name="Steen J."/>
            <person name="Hugenholtz P."/>
            <person name="Stott M.B."/>
        </authorList>
    </citation>
    <scope>NUCLEOTIDE SEQUENCE [LARGE SCALE GENOMIC DNA]</scope>
    <source>
        <strain evidence="5 6">NGM72.4</strain>
    </source>
</reference>
<sequence length="486" mass="53982">MRVRIREWTGAPDPEVLAARVAEEPGTVLLQGGWPDARQARFSFLAIRPFLVVRVRGSRLECELRGGGGPPVVRVSYGNPWQWLQALWWRYELPDEPDLPFPLGGMFGFWGYDLNRFLEPKVAPRARRDLELPDAWIGFYDSLVCWDHLLGKVWLVATGLAPDGSRSGRRAVQQLARYEALGEAAGPGGTAWDWLEVGPVRSSLTRPEFVQRVHRVLDYIRLGHIYQVNLSQRLTLEGRVHPWGLYRRLRSVSPAPGSAYLNGGDFQLVSASPELFLQMSGVHVVTRPIKGTRPRGVDPESDRRRVVELCTSAKENAELVMITDLLRNDLGRVCEYGSVRVSELARVESYPQVHHLVSTVEGCLRPGMSHAEALAVMFPGGSVTGAPKVRAMQIIEELEPVQRGFFTGALGYLGFNRESRLQMIIRTACCEGGRIHYPVGAGIVADSDPEAEYEETLAKARGWLEALGVSVSESGWEARLSGAQVP</sequence>
<evidence type="ECO:0000256" key="2">
    <source>
        <dbReference type="ARBA" id="ARBA00022679"/>
    </source>
</evidence>
<dbReference type="Proteomes" id="UP000477311">
    <property type="component" value="Unassembled WGS sequence"/>
</dbReference>
<dbReference type="InterPro" id="IPR005802">
    <property type="entry name" value="ADC_synth_comp_1"/>
</dbReference>
<dbReference type="PANTHER" id="PTHR11236:SF50">
    <property type="entry name" value="AMINODEOXYCHORISMATE SYNTHASE COMPONENT 1"/>
    <property type="match status" value="1"/>
</dbReference>
<dbReference type="Gene3D" id="3.60.120.10">
    <property type="entry name" value="Anthranilate synthase"/>
    <property type="match status" value="1"/>
</dbReference>
<evidence type="ECO:0000313" key="5">
    <source>
        <dbReference type="EMBL" id="NGO39610.1"/>
    </source>
</evidence>
<dbReference type="InterPro" id="IPR005801">
    <property type="entry name" value="ADC_synthase"/>
</dbReference>
<protein>
    <recommendedName>
        <fullName evidence="1">aminodeoxychorismate synthase</fullName>
        <ecNumber evidence="1">2.6.1.85</ecNumber>
    </recommendedName>
</protein>
<feature type="domain" description="Chorismate-utilising enzyme C-terminal" evidence="3">
    <location>
        <begin position="207"/>
        <end position="459"/>
    </location>
</feature>
<evidence type="ECO:0000313" key="6">
    <source>
        <dbReference type="Proteomes" id="UP000477311"/>
    </source>
</evidence>
<dbReference type="SUPFAM" id="SSF56322">
    <property type="entry name" value="ADC synthase"/>
    <property type="match status" value="1"/>
</dbReference>
<comment type="caution">
    <text evidence="5">The sequence shown here is derived from an EMBL/GenBank/DDBJ whole genome shotgun (WGS) entry which is preliminary data.</text>
</comment>
<dbReference type="GO" id="GO:0000162">
    <property type="term" value="P:L-tryptophan biosynthetic process"/>
    <property type="evidence" value="ECO:0007669"/>
    <property type="project" value="TreeGrafter"/>
</dbReference>
<keyword evidence="6" id="KW-1185">Reference proteome</keyword>
<dbReference type="GO" id="GO:0009396">
    <property type="term" value="P:folic acid-containing compound biosynthetic process"/>
    <property type="evidence" value="ECO:0007669"/>
    <property type="project" value="InterPro"/>
</dbReference>
<dbReference type="InterPro" id="IPR015890">
    <property type="entry name" value="Chorismate_C"/>
</dbReference>
<dbReference type="NCBIfam" id="TIGR00553">
    <property type="entry name" value="pabB"/>
    <property type="match status" value="1"/>
</dbReference>
<dbReference type="EMBL" id="JAAKYA010000062">
    <property type="protein sequence ID" value="NGO39610.1"/>
    <property type="molecule type" value="Genomic_DNA"/>
</dbReference>
<dbReference type="Pfam" id="PF04715">
    <property type="entry name" value="Anth_synt_I_N"/>
    <property type="match status" value="1"/>
</dbReference>
<accession>A0A6M1S2S6</accession>